<reference evidence="12 13" key="1">
    <citation type="submission" date="2023-07" db="EMBL/GenBank/DDBJ databases">
        <title>Comparative genomics of wheat-associated soil bacteria to identify genetic determinants of phenazine resistance.</title>
        <authorList>
            <person name="Mouncey N."/>
        </authorList>
    </citation>
    <scope>NUCLEOTIDE SEQUENCE [LARGE SCALE GENOMIC DNA]</scope>
    <source>
        <strain evidence="12 13">B3I12</strain>
    </source>
</reference>
<proteinExistence type="inferred from homology"/>
<dbReference type="Gene3D" id="3.30.70.260">
    <property type="match status" value="1"/>
</dbReference>
<evidence type="ECO:0000256" key="7">
    <source>
        <dbReference type="ARBA" id="ARBA00023027"/>
    </source>
</evidence>
<evidence type="ECO:0000256" key="6">
    <source>
        <dbReference type="ARBA" id="ARBA00023002"/>
    </source>
</evidence>
<evidence type="ECO:0000256" key="5">
    <source>
        <dbReference type="ARBA" id="ARBA00022498"/>
    </source>
</evidence>
<dbReference type="Pfam" id="PF02153">
    <property type="entry name" value="PDH_N"/>
    <property type="match status" value="1"/>
</dbReference>
<dbReference type="InterPro" id="IPR003099">
    <property type="entry name" value="Prephen_DH"/>
</dbReference>
<organism evidence="12 13">
    <name type="scientific">Streptomyces africanus</name>
    <dbReference type="NCBI Taxonomy" id="231024"/>
    <lineage>
        <taxon>Bacteria</taxon>
        <taxon>Bacillati</taxon>
        <taxon>Actinomycetota</taxon>
        <taxon>Actinomycetes</taxon>
        <taxon>Kitasatosporales</taxon>
        <taxon>Streptomycetaceae</taxon>
        <taxon>Streptomyces</taxon>
    </lineage>
</organism>
<evidence type="ECO:0000256" key="2">
    <source>
        <dbReference type="ARBA" id="ARBA00007964"/>
    </source>
</evidence>
<dbReference type="SUPFAM" id="SSF48179">
    <property type="entry name" value="6-phosphogluconate dehydrogenase C-terminal domain-like"/>
    <property type="match status" value="1"/>
</dbReference>
<evidence type="ECO:0000259" key="11">
    <source>
        <dbReference type="PROSITE" id="PS51671"/>
    </source>
</evidence>
<dbReference type="PROSITE" id="PS51671">
    <property type="entry name" value="ACT"/>
    <property type="match status" value="1"/>
</dbReference>
<dbReference type="NCBIfam" id="NF005112">
    <property type="entry name" value="PRK06545.2-4"/>
    <property type="match status" value="1"/>
</dbReference>
<dbReference type="InterPro" id="IPR046826">
    <property type="entry name" value="PDH_N"/>
</dbReference>
<accession>A0ABU0R010</accession>
<keyword evidence="13" id="KW-1185">Reference proteome</keyword>
<dbReference type="SUPFAM" id="SSF51735">
    <property type="entry name" value="NAD(P)-binding Rossmann-fold domains"/>
    <property type="match status" value="1"/>
</dbReference>
<evidence type="ECO:0000259" key="10">
    <source>
        <dbReference type="PROSITE" id="PS51176"/>
    </source>
</evidence>
<feature type="domain" description="ACT" evidence="11">
    <location>
        <begin position="296"/>
        <end position="364"/>
    </location>
</feature>
<evidence type="ECO:0000256" key="1">
    <source>
        <dbReference type="ARBA" id="ARBA00005067"/>
    </source>
</evidence>
<dbReference type="EMBL" id="JAUSYP010000001">
    <property type="protein sequence ID" value="MDQ0752992.1"/>
    <property type="molecule type" value="Genomic_DNA"/>
</dbReference>
<dbReference type="PANTHER" id="PTHR21363">
    <property type="entry name" value="PREPHENATE DEHYDROGENASE"/>
    <property type="match status" value="1"/>
</dbReference>
<dbReference type="Pfam" id="PF20463">
    <property type="entry name" value="PDH_C"/>
    <property type="match status" value="1"/>
</dbReference>
<dbReference type="InterPro" id="IPR008927">
    <property type="entry name" value="6-PGluconate_DH-like_C_sf"/>
</dbReference>
<evidence type="ECO:0000256" key="9">
    <source>
        <dbReference type="ARBA" id="ARBA00049260"/>
    </source>
</evidence>
<keyword evidence="8" id="KW-0028">Amino-acid biosynthesis</keyword>
<keyword evidence="8" id="KW-0057">Aromatic amino acid biosynthesis</keyword>
<dbReference type="SUPFAM" id="SSF55021">
    <property type="entry name" value="ACT-like"/>
    <property type="match status" value="1"/>
</dbReference>
<comment type="caution">
    <text evidence="12">The sequence shown here is derived from an EMBL/GenBank/DDBJ whole genome shotgun (WGS) entry which is preliminary data.</text>
</comment>
<dbReference type="Proteomes" id="UP001232755">
    <property type="component" value="Unassembled WGS sequence"/>
</dbReference>
<name>A0ABU0R010_9ACTN</name>
<dbReference type="GO" id="GO:0008977">
    <property type="term" value="F:prephenate dehydrogenase (NAD+) activity"/>
    <property type="evidence" value="ECO:0007669"/>
    <property type="project" value="UniProtKB-EC"/>
</dbReference>
<keyword evidence="5" id="KW-0827">Tyrosine biosynthesis</keyword>
<gene>
    <name evidence="12" type="ORF">QF034_007223</name>
</gene>
<keyword evidence="6 12" id="KW-0560">Oxidoreductase</keyword>
<dbReference type="RefSeq" id="WP_307178894.1">
    <property type="nucleotide sequence ID" value="NZ_JAUSYP010000001.1"/>
</dbReference>
<keyword evidence="7" id="KW-0520">NAD</keyword>
<dbReference type="Gene3D" id="3.40.50.720">
    <property type="entry name" value="NAD(P)-binding Rossmann-like Domain"/>
    <property type="match status" value="1"/>
</dbReference>
<evidence type="ECO:0000256" key="8">
    <source>
        <dbReference type="ARBA" id="ARBA00023141"/>
    </source>
</evidence>
<comment type="similarity">
    <text evidence="2">Belongs to the prephenate/arogenate dehydrogenase family.</text>
</comment>
<comment type="pathway">
    <text evidence="1">Amino-acid biosynthesis; L-tyrosine biosynthesis; (4-hydroxyphenyl)pyruvate from prephenate (NAD(+) route): step 1/1.</text>
</comment>
<dbReference type="InterPro" id="IPR046825">
    <property type="entry name" value="PDH_C"/>
</dbReference>
<dbReference type="EC" id="1.3.1.12" evidence="3"/>
<evidence type="ECO:0000256" key="4">
    <source>
        <dbReference type="ARBA" id="ARBA00016891"/>
    </source>
</evidence>
<dbReference type="NCBIfam" id="NF005109">
    <property type="entry name" value="PRK06545.2-1"/>
    <property type="match status" value="1"/>
</dbReference>
<dbReference type="CDD" id="cd02116">
    <property type="entry name" value="ACT"/>
    <property type="match status" value="1"/>
</dbReference>
<dbReference type="InterPro" id="IPR002912">
    <property type="entry name" value="ACT_dom"/>
</dbReference>
<comment type="catalytic activity">
    <reaction evidence="9">
        <text>prephenate + NAD(+) = 3-(4-hydroxyphenyl)pyruvate + CO2 + NADH</text>
        <dbReference type="Rhea" id="RHEA:13869"/>
        <dbReference type="ChEBI" id="CHEBI:16526"/>
        <dbReference type="ChEBI" id="CHEBI:29934"/>
        <dbReference type="ChEBI" id="CHEBI:36242"/>
        <dbReference type="ChEBI" id="CHEBI:57540"/>
        <dbReference type="ChEBI" id="CHEBI:57945"/>
        <dbReference type="EC" id="1.3.1.12"/>
    </reaction>
</comment>
<evidence type="ECO:0000313" key="13">
    <source>
        <dbReference type="Proteomes" id="UP001232755"/>
    </source>
</evidence>
<sequence>MKTTTVIGTGAIGTSVALALTRRGVSVHLEDVDRAAARTAQAMGAGSLDPPDQQVDLAVLAVPPAQVGSVLARVQESRMARAYVDVASVKKVPHDDVRAMRADPTSYIGSHPLAGTERSGPLAARADLFEGRPWVLTPSEATGQEVLNRALELVALCDGMPVVMDAGVHDHAVALVSHAPHLVSSLLAARLEHATEESVRLAGQGVADVTRIAAGDARLWGDILRSNASAVADVLDAFATGLGRAIGALRAVSDADADPAKRRGAQEDLEDLLREGNRGCARIARKPGTWRTELATVSVAISDKPGALAELFTSIGEIGVNIEDVRIEHAQDQTRGLVELVVQKDSAAELSRWLGAGGTWAVSG</sequence>
<dbReference type="InterPro" id="IPR045865">
    <property type="entry name" value="ACT-like_dom_sf"/>
</dbReference>
<dbReference type="PANTHER" id="PTHR21363:SF0">
    <property type="entry name" value="PREPHENATE DEHYDROGENASE [NADP(+)]"/>
    <property type="match status" value="1"/>
</dbReference>
<dbReference type="InterPro" id="IPR036291">
    <property type="entry name" value="NAD(P)-bd_dom_sf"/>
</dbReference>
<feature type="domain" description="Prephenate/arogenate dehydrogenase" evidence="10">
    <location>
        <begin position="2"/>
        <end position="280"/>
    </location>
</feature>
<dbReference type="Gene3D" id="1.10.3660.10">
    <property type="entry name" value="6-phosphogluconate dehydrogenase C-terminal like domain"/>
    <property type="match status" value="1"/>
</dbReference>
<protein>
    <recommendedName>
        <fullName evidence="4">Prephenate dehydrogenase</fullName>
        <ecNumber evidence="3">1.3.1.12</ecNumber>
    </recommendedName>
</protein>
<dbReference type="InterPro" id="IPR050812">
    <property type="entry name" value="Preph/Arog_dehydrog"/>
</dbReference>
<evidence type="ECO:0000256" key="3">
    <source>
        <dbReference type="ARBA" id="ARBA00012068"/>
    </source>
</evidence>
<dbReference type="PROSITE" id="PS51176">
    <property type="entry name" value="PDH_ADH"/>
    <property type="match status" value="1"/>
</dbReference>
<evidence type="ECO:0000313" key="12">
    <source>
        <dbReference type="EMBL" id="MDQ0752992.1"/>
    </source>
</evidence>